<evidence type="ECO:0000313" key="7">
    <source>
        <dbReference type="EMBL" id="GMA41920.1"/>
    </source>
</evidence>
<evidence type="ECO:0000256" key="3">
    <source>
        <dbReference type="ARBA" id="ARBA00022989"/>
    </source>
</evidence>
<proteinExistence type="inferred from homology"/>
<accession>A0ABQ6IVE0</accession>
<evidence type="ECO:0000256" key="5">
    <source>
        <dbReference type="RuleBase" id="RU000471"/>
    </source>
</evidence>
<keyword evidence="3 6" id="KW-1133">Transmembrane helix</keyword>
<evidence type="ECO:0008006" key="9">
    <source>
        <dbReference type="Google" id="ProtNLM"/>
    </source>
</evidence>
<feature type="transmembrane region" description="Helical" evidence="6">
    <location>
        <begin position="188"/>
        <end position="209"/>
    </location>
</feature>
<dbReference type="Proteomes" id="UP001157126">
    <property type="component" value="Unassembled WGS sequence"/>
</dbReference>
<comment type="subcellular location">
    <subcellularLocation>
        <location evidence="5">Cell membrane</location>
        <topology evidence="5">Multi-pass membrane protein</topology>
    </subcellularLocation>
    <subcellularLocation>
        <location evidence="1">Membrane</location>
        <topology evidence="1">Multi-pass membrane protein</topology>
    </subcellularLocation>
</comment>
<evidence type="ECO:0000256" key="1">
    <source>
        <dbReference type="ARBA" id="ARBA00004141"/>
    </source>
</evidence>
<feature type="transmembrane region" description="Helical" evidence="6">
    <location>
        <begin position="266"/>
        <end position="284"/>
    </location>
</feature>
<evidence type="ECO:0000256" key="2">
    <source>
        <dbReference type="ARBA" id="ARBA00022692"/>
    </source>
</evidence>
<comment type="caution">
    <text evidence="7">The sequence shown here is derived from an EMBL/GenBank/DDBJ whole genome shotgun (WGS) entry which is preliminary data.</text>
</comment>
<feature type="transmembrane region" description="Helical" evidence="6">
    <location>
        <begin position="124"/>
        <end position="146"/>
    </location>
</feature>
<keyword evidence="4 6" id="KW-0472">Membrane</keyword>
<dbReference type="PANTHER" id="PTHR11432:SF3">
    <property type="entry name" value="NADH-UBIQUINONE OXIDOREDUCTASE CHAIN 1"/>
    <property type="match status" value="1"/>
</dbReference>
<dbReference type="Pfam" id="PF00146">
    <property type="entry name" value="NADHdh"/>
    <property type="match status" value="1"/>
</dbReference>
<evidence type="ECO:0000256" key="4">
    <source>
        <dbReference type="ARBA" id="ARBA00023136"/>
    </source>
</evidence>
<sequence>MSEVVMTATATVPDLVTAAPGWAVLALFILVGLAATAAMIDGALAARASGAGGMANGVTRPIGEVARLLRQRRRVSVQADTLLWRIGGAGLLVTAALMIAVVPLGRWTLLDLDVGLVWFNALDVFVWAFVWLTGWGGNSAFALVGGYRFLALALGYELPLMFALVAPALAAASLRVGTIAAAQDGLWFAAWMPIAFVVYLLGVAAFSVWGPFAAALGADVAGGVRAELSGVDRLVFEAGRYALLAAGAAFAVPMFLGGGSGPLLPAWIWVFLKTIAVLAVLVWTRRWMPLLRPEKFVEVGWLVLLPAVLVQDLVVAVAVVVVGRG</sequence>
<feature type="transmembrane region" description="Helical" evidence="6">
    <location>
        <begin position="241"/>
        <end position="260"/>
    </location>
</feature>
<dbReference type="PANTHER" id="PTHR11432">
    <property type="entry name" value="NADH DEHYDROGENASE SUBUNIT 1"/>
    <property type="match status" value="1"/>
</dbReference>
<feature type="transmembrane region" description="Helical" evidence="6">
    <location>
        <begin position="82"/>
        <end position="104"/>
    </location>
</feature>
<keyword evidence="8" id="KW-1185">Reference proteome</keyword>
<keyword evidence="5" id="KW-0520">NAD</keyword>
<evidence type="ECO:0000256" key="6">
    <source>
        <dbReference type="SAM" id="Phobius"/>
    </source>
</evidence>
<feature type="transmembrane region" description="Helical" evidence="6">
    <location>
        <begin position="20"/>
        <end position="40"/>
    </location>
</feature>
<dbReference type="InterPro" id="IPR001694">
    <property type="entry name" value="NADH_UbQ_OxRdtase_su1/FPO"/>
</dbReference>
<reference evidence="8" key="1">
    <citation type="journal article" date="2019" name="Int. J. Syst. Evol. Microbiol.">
        <title>The Global Catalogue of Microorganisms (GCM) 10K type strain sequencing project: providing services to taxonomists for standard genome sequencing and annotation.</title>
        <authorList>
            <consortium name="The Broad Institute Genomics Platform"/>
            <consortium name="The Broad Institute Genome Sequencing Center for Infectious Disease"/>
            <person name="Wu L."/>
            <person name="Ma J."/>
        </authorList>
    </citation>
    <scope>NUCLEOTIDE SEQUENCE [LARGE SCALE GENOMIC DNA]</scope>
    <source>
        <strain evidence="8">NBRC 113072</strain>
    </source>
</reference>
<protein>
    <recommendedName>
        <fullName evidence="9">NADH dehydrogenase subunit H</fullName>
    </recommendedName>
</protein>
<evidence type="ECO:0000313" key="8">
    <source>
        <dbReference type="Proteomes" id="UP001157126"/>
    </source>
</evidence>
<dbReference type="RefSeq" id="WP_284305407.1">
    <property type="nucleotide sequence ID" value="NZ_BSUO01000001.1"/>
</dbReference>
<organism evidence="7 8">
    <name type="scientific">Mobilicoccus caccae</name>
    <dbReference type="NCBI Taxonomy" id="1859295"/>
    <lineage>
        <taxon>Bacteria</taxon>
        <taxon>Bacillati</taxon>
        <taxon>Actinomycetota</taxon>
        <taxon>Actinomycetes</taxon>
        <taxon>Micrococcales</taxon>
        <taxon>Dermatophilaceae</taxon>
        <taxon>Mobilicoccus</taxon>
    </lineage>
</organism>
<comment type="similarity">
    <text evidence="5">Belongs to the complex I subunit 1 family.</text>
</comment>
<name>A0ABQ6IVE0_9MICO</name>
<feature type="transmembrane region" description="Helical" evidence="6">
    <location>
        <begin position="158"/>
        <end position="182"/>
    </location>
</feature>
<feature type="transmembrane region" description="Helical" evidence="6">
    <location>
        <begin position="296"/>
        <end position="322"/>
    </location>
</feature>
<gene>
    <name evidence="7" type="ORF">GCM10025883_39650</name>
</gene>
<keyword evidence="2 5" id="KW-0812">Transmembrane</keyword>
<dbReference type="EMBL" id="BSUO01000001">
    <property type="protein sequence ID" value="GMA41920.1"/>
    <property type="molecule type" value="Genomic_DNA"/>
</dbReference>